<dbReference type="NCBIfam" id="NF008551">
    <property type="entry name" value="PRK11478.1"/>
    <property type="match status" value="1"/>
</dbReference>
<evidence type="ECO:0000256" key="1">
    <source>
        <dbReference type="ARBA" id="ARBA00022723"/>
    </source>
</evidence>
<dbReference type="PROSITE" id="PS51819">
    <property type="entry name" value="VOC"/>
    <property type="match status" value="1"/>
</dbReference>
<dbReference type="Gene3D" id="3.10.180.10">
    <property type="entry name" value="2,3-Dihydroxybiphenyl 1,2-Dioxygenase, domain 1"/>
    <property type="match status" value="1"/>
</dbReference>
<dbReference type="PANTHER" id="PTHR36113">
    <property type="entry name" value="LYASE, PUTATIVE-RELATED-RELATED"/>
    <property type="match status" value="1"/>
</dbReference>
<dbReference type="InterPro" id="IPR037523">
    <property type="entry name" value="VOC_core"/>
</dbReference>
<evidence type="ECO:0000313" key="3">
    <source>
        <dbReference type="EMBL" id="CBG86974.1"/>
    </source>
</evidence>
<evidence type="ECO:0000313" key="4">
    <source>
        <dbReference type="Proteomes" id="UP000001889"/>
    </source>
</evidence>
<reference evidence="3 4" key="1">
    <citation type="journal article" date="2010" name="J. Bacteriol.">
        <title>The Citrobacter rodentium genome sequence reveals convergent evolution with human pathogenic Escherichia coli.</title>
        <authorList>
            <person name="Petty N.K."/>
            <person name="Bulgin R."/>
            <person name="Crepin V.F."/>
            <person name="Cerdeno-Tarraga A.M."/>
            <person name="Schroeder G.N."/>
            <person name="Quail M.A."/>
            <person name="Lennard N."/>
            <person name="Corton C."/>
            <person name="Barron A."/>
            <person name="Clark L."/>
            <person name="Toribio A.L."/>
            <person name="Parkhill J."/>
            <person name="Dougan G."/>
            <person name="Frankel G."/>
            <person name="Thomson N.R."/>
        </authorList>
    </citation>
    <scope>NUCLEOTIDE SEQUENCE [LARGE SCALE GENOMIC DNA]</scope>
    <source>
        <strain evidence="3 4">ICC168</strain>
    </source>
</reference>
<dbReference type="InterPro" id="IPR037478">
    <property type="entry name" value="YwkD-like_dom"/>
</dbReference>
<dbReference type="STRING" id="637910.ROD_01951"/>
<dbReference type="EMBL" id="FN543502">
    <property type="protein sequence ID" value="CBG86974.1"/>
    <property type="molecule type" value="Genomic_DNA"/>
</dbReference>
<dbReference type="InterPro" id="IPR029068">
    <property type="entry name" value="Glyas_Bleomycin-R_OHBP_Dase"/>
</dbReference>
<dbReference type="KEGG" id="cro:ROD_01951"/>
<evidence type="ECO:0000259" key="2">
    <source>
        <dbReference type="PROSITE" id="PS51819"/>
    </source>
</evidence>
<gene>
    <name evidence="3" type="ordered locus">ROD_01951</name>
</gene>
<organism evidence="3 4">
    <name type="scientific">Citrobacter rodentium (strain ICC168)</name>
    <name type="common">Citrobacter freundii biotype 4280</name>
    <dbReference type="NCBI Taxonomy" id="637910"/>
    <lineage>
        <taxon>Bacteria</taxon>
        <taxon>Pseudomonadati</taxon>
        <taxon>Pseudomonadota</taxon>
        <taxon>Gammaproteobacteria</taxon>
        <taxon>Enterobacterales</taxon>
        <taxon>Enterobacteriaceae</taxon>
        <taxon>Citrobacter</taxon>
    </lineage>
</organism>
<proteinExistence type="predicted"/>
<dbReference type="PANTHER" id="PTHR36113:SF6">
    <property type="entry name" value="FOSFOMYCIN RESISTANCE PROTEIN FOSX"/>
    <property type="match status" value="1"/>
</dbReference>
<protein>
    <recommendedName>
        <fullName evidence="2">VOC domain-containing protein</fullName>
    </recommendedName>
</protein>
<keyword evidence="4" id="KW-1185">Reference proteome</keyword>
<dbReference type="AlphaFoldDB" id="D2TI77"/>
<dbReference type="Proteomes" id="UP000001889">
    <property type="component" value="Chromosome"/>
</dbReference>
<keyword evidence="1" id="KW-0479">Metal-binding</keyword>
<dbReference type="InterPro" id="IPR051332">
    <property type="entry name" value="Fosfomycin_Res_Enzymes"/>
</dbReference>
<name>D2TI77_CITRI</name>
<dbReference type="Pfam" id="PF00903">
    <property type="entry name" value="Glyoxalase"/>
    <property type="match status" value="1"/>
</dbReference>
<dbReference type="GO" id="GO:0046872">
    <property type="term" value="F:metal ion binding"/>
    <property type="evidence" value="ECO:0007669"/>
    <property type="project" value="UniProtKB-KW"/>
</dbReference>
<accession>D2TI77</accession>
<dbReference type="InterPro" id="IPR004360">
    <property type="entry name" value="Glyas_Fos-R_dOase_dom"/>
</dbReference>
<dbReference type="HOGENOM" id="CLU_046006_2_4_6"/>
<dbReference type="CDD" id="cd08352">
    <property type="entry name" value="VOC_Bs_YwkD_like"/>
    <property type="match status" value="1"/>
</dbReference>
<dbReference type="SUPFAM" id="SSF54593">
    <property type="entry name" value="Glyoxalase/Bleomycin resistance protein/Dihydroxybiphenyl dioxygenase"/>
    <property type="match status" value="1"/>
</dbReference>
<feature type="domain" description="VOC" evidence="2">
    <location>
        <begin position="17"/>
        <end position="140"/>
    </location>
</feature>
<dbReference type="eggNOG" id="COG0346">
    <property type="taxonomic scope" value="Bacteria"/>
</dbReference>
<sequence length="140" mass="15852">MQITNNGDNDAMLGLKQVHHIAIIATDYAVSKAFYCDILGFTLLSEAWRAERDSWKGDLALNGQYVIELFSFPFPPPRPSRPEACGLRHLAFSVDDIEQAIAHLEAHEVKCEPVRIDPFTGKRFTFFNDPDGLPLELYEQ</sequence>